<evidence type="ECO:0000256" key="2">
    <source>
        <dbReference type="ARBA" id="ARBA00023186"/>
    </source>
</evidence>
<keyword evidence="3" id="KW-0963">Cytoplasm</keyword>
<sequence length="227" mass="24021">MATDAPMVTATSAQILTLSQWLSPAYPVGAFAYSHGLEAAADQGWLRDGSDLEAWLQEVLEHGAGRSDALFLAAAWHANAAADLVAELAAVDATACAFAASQERLLETRQQGRSFGLVTEAIWGAQLAGLTYPVALGAAAAAEGLPLELTQVMYLQGFLSNLVAAGQRLLPVGQTQGQQILQRLSCRLPAIADQTRDGDLSQLSATAFLADIAAMKHETQRSRIFRT</sequence>
<dbReference type="PIRSF" id="PIRSF009467">
    <property type="entry name" value="Ureas_acces_UreF"/>
    <property type="match status" value="1"/>
</dbReference>
<evidence type="ECO:0000313" key="5">
    <source>
        <dbReference type="Proteomes" id="UP001441944"/>
    </source>
</evidence>
<proteinExistence type="inferred from homology"/>
<evidence type="ECO:0000256" key="3">
    <source>
        <dbReference type="HAMAP-Rule" id="MF_01385"/>
    </source>
</evidence>
<comment type="caution">
    <text evidence="4">The sequence shown here is derived from an EMBL/GenBank/DDBJ whole genome shotgun (WGS) entry which is preliminary data.</text>
</comment>
<dbReference type="Gene3D" id="1.10.4190.10">
    <property type="entry name" value="Urease accessory protein UreF"/>
    <property type="match status" value="1"/>
</dbReference>
<keyword evidence="5" id="KW-1185">Reference proteome</keyword>
<keyword evidence="1 3" id="KW-0996">Nickel insertion</keyword>
<dbReference type="Pfam" id="PF01730">
    <property type="entry name" value="UreF"/>
    <property type="match status" value="1"/>
</dbReference>
<comment type="similarity">
    <text evidence="3">Belongs to the UreF family.</text>
</comment>
<dbReference type="Proteomes" id="UP001441944">
    <property type="component" value="Unassembled WGS sequence"/>
</dbReference>
<gene>
    <name evidence="3" type="primary">ureF</name>
    <name evidence="4" type="ORF">NBRC116598_20170</name>
</gene>
<comment type="function">
    <text evidence="3">Required for maturation of urease via the functional incorporation of the urease nickel metallocenter.</text>
</comment>
<evidence type="ECO:0000256" key="1">
    <source>
        <dbReference type="ARBA" id="ARBA00022988"/>
    </source>
</evidence>
<dbReference type="PANTHER" id="PTHR33620">
    <property type="entry name" value="UREASE ACCESSORY PROTEIN F"/>
    <property type="match status" value="1"/>
</dbReference>
<protein>
    <recommendedName>
        <fullName evidence="3">Urease accessory protein UreF</fullName>
    </recommendedName>
</protein>
<organism evidence="4 5">
    <name type="scientific">Pseudophaeobacter arcticus</name>
    <dbReference type="NCBI Taxonomy" id="385492"/>
    <lineage>
        <taxon>Bacteria</taxon>
        <taxon>Pseudomonadati</taxon>
        <taxon>Pseudomonadota</taxon>
        <taxon>Alphaproteobacteria</taxon>
        <taxon>Rhodobacterales</taxon>
        <taxon>Paracoccaceae</taxon>
        <taxon>Pseudophaeobacter</taxon>
    </lineage>
</organism>
<dbReference type="EMBL" id="BAABWU010000006">
    <property type="protein sequence ID" value="GAA6196573.1"/>
    <property type="molecule type" value="Genomic_DNA"/>
</dbReference>
<accession>A0ABQ0AL23</accession>
<dbReference type="InterPro" id="IPR002639">
    <property type="entry name" value="UreF"/>
</dbReference>
<dbReference type="PANTHER" id="PTHR33620:SF1">
    <property type="entry name" value="UREASE ACCESSORY PROTEIN F"/>
    <property type="match status" value="1"/>
</dbReference>
<comment type="subcellular location">
    <subcellularLocation>
        <location evidence="3">Cytoplasm</location>
    </subcellularLocation>
</comment>
<dbReference type="InterPro" id="IPR038277">
    <property type="entry name" value="UreF_sf"/>
</dbReference>
<keyword evidence="2 3" id="KW-0143">Chaperone</keyword>
<comment type="subunit">
    <text evidence="3">UreD, UreF and UreG form a complex that acts as a GTP-hydrolysis-dependent molecular chaperone, activating the urease apoprotein by helping to assemble the nickel containing metallocenter of UreC. The UreE protein probably delivers the nickel.</text>
</comment>
<dbReference type="HAMAP" id="MF_01385">
    <property type="entry name" value="UreF"/>
    <property type="match status" value="1"/>
</dbReference>
<name>A0ABQ0AL23_9RHOB</name>
<evidence type="ECO:0000313" key="4">
    <source>
        <dbReference type="EMBL" id="GAA6196573.1"/>
    </source>
</evidence>
<reference evidence="4 5" key="1">
    <citation type="submission" date="2024-04" db="EMBL/GenBank/DDBJ databases">
        <title>Draft genome sequence of Pseudophaeobacter arcticus NBRC 116598.</title>
        <authorList>
            <person name="Miyakawa T."/>
            <person name="Kusuya Y."/>
            <person name="Miura T."/>
        </authorList>
    </citation>
    <scope>NUCLEOTIDE SEQUENCE [LARGE SCALE GENOMIC DNA]</scope>
    <source>
        <strain evidence="4 5">SU-CL00105</strain>
    </source>
</reference>